<protein>
    <submittedName>
        <fullName evidence="1">Uncharacterized protein</fullName>
    </submittedName>
</protein>
<keyword evidence="2" id="KW-1185">Reference proteome</keyword>
<accession>A0AAE2ZKC6</accession>
<evidence type="ECO:0000313" key="1">
    <source>
        <dbReference type="EMBL" id="MBW8635923.1"/>
    </source>
</evidence>
<gene>
    <name evidence="1" type="ORF">K1W69_01905</name>
</gene>
<proteinExistence type="predicted"/>
<dbReference type="RefSeq" id="WP_220226640.1">
    <property type="nucleotide sequence ID" value="NZ_JAICBX010000001.1"/>
</dbReference>
<evidence type="ECO:0000313" key="2">
    <source>
        <dbReference type="Proteomes" id="UP001196509"/>
    </source>
</evidence>
<sequence length="74" mass="9145">MQIEEEAPRTMVKGAFNEDQKKEFERIKSIILYIEAYMDRLVEPYKNTMSEHELSFIEYEKNDREYRYSEERLL</sequence>
<organism evidence="1 2">
    <name type="scientific">Flavimaribacter sediminis</name>
    <dbReference type="NCBI Taxonomy" id="2865987"/>
    <lineage>
        <taxon>Bacteria</taxon>
        <taxon>Pseudomonadati</taxon>
        <taxon>Pseudomonadota</taxon>
        <taxon>Alphaproteobacteria</taxon>
        <taxon>Hyphomicrobiales</taxon>
        <taxon>Rhizobiaceae</taxon>
        <taxon>Flavimaribacter</taxon>
    </lineage>
</organism>
<reference evidence="1" key="1">
    <citation type="submission" date="2021-08" db="EMBL/GenBank/DDBJ databases">
        <title>Hoeflea bacterium WL0058 sp. nov., isolated from the sediment.</title>
        <authorList>
            <person name="Wang L."/>
            <person name="Zhang D."/>
        </authorList>
    </citation>
    <scope>NUCLEOTIDE SEQUENCE</scope>
    <source>
        <strain evidence="1">WL0058</strain>
    </source>
</reference>
<dbReference type="Proteomes" id="UP001196509">
    <property type="component" value="Unassembled WGS sequence"/>
</dbReference>
<name>A0AAE2ZKC6_9HYPH</name>
<comment type="caution">
    <text evidence="1">The sequence shown here is derived from an EMBL/GenBank/DDBJ whole genome shotgun (WGS) entry which is preliminary data.</text>
</comment>
<dbReference type="AlphaFoldDB" id="A0AAE2ZKC6"/>
<dbReference type="EMBL" id="JAICBX010000001">
    <property type="protein sequence ID" value="MBW8635923.1"/>
    <property type="molecule type" value="Genomic_DNA"/>
</dbReference>